<protein>
    <submittedName>
        <fullName evidence="4">DUF2062 domain-containing protein</fullName>
    </submittedName>
</protein>
<organism evidence="4 5">
    <name type="scientific">Kangiella taiwanensis</name>
    <dbReference type="NCBI Taxonomy" id="1079179"/>
    <lineage>
        <taxon>Bacteria</taxon>
        <taxon>Pseudomonadati</taxon>
        <taxon>Pseudomonadota</taxon>
        <taxon>Gammaproteobacteria</taxon>
        <taxon>Kangiellales</taxon>
        <taxon>Kangiellaceae</taxon>
        <taxon>Kangiella</taxon>
    </lineage>
</organism>
<dbReference type="Proteomes" id="UP001501294">
    <property type="component" value="Unassembled WGS sequence"/>
</dbReference>
<name>A0ABP8I888_9GAMM</name>
<feature type="region of interest" description="Disordered" evidence="1">
    <location>
        <begin position="181"/>
        <end position="201"/>
    </location>
</feature>
<keyword evidence="5" id="KW-1185">Reference proteome</keyword>
<keyword evidence="2" id="KW-1133">Transmembrane helix</keyword>
<keyword evidence="2" id="KW-0812">Transmembrane</keyword>
<dbReference type="Pfam" id="PF09835">
    <property type="entry name" value="DUF2062"/>
    <property type="match status" value="1"/>
</dbReference>
<dbReference type="PANTHER" id="PTHR40547">
    <property type="entry name" value="SLL0298 PROTEIN"/>
    <property type="match status" value="1"/>
</dbReference>
<proteinExistence type="predicted"/>
<dbReference type="PANTHER" id="PTHR40547:SF1">
    <property type="entry name" value="SLL0298 PROTEIN"/>
    <property type="match status" value="1"/>
</dbReference>
<dbReference type="RefSeq" id="WP_223579093.1">
    <property type="nucleotide sequence ID" value="NZ_BAABFU010000003.1"/>
</dbReference>
<accession>A0ABP8I888</accession>
<dbReference type="InterPro" id="IPR018639">
    <property type="entry name" value="DUF2062"/>
</dbReference>
<evidence type="ECO:0000313" key="5">
    <source>
        <dbReference type="Proteomes" id="UP001501294"/>
    </source>
</evidence>
<sequence>MPRKLLRKITPDPKKVTENRFLKIFGKLIHDPGLWHLNRYSASGAFAVGLFMCFMPIPFQMVMAAGLAIWFRVNLPLSVLLCWITNPITIPPMFYFAYLVGTWVLSWPPSQFEFELSFEWLGNELIHIWQPFLLGCLICGSIAAIIGYYTISLSWRYHVVMAWKARQQKWKEKLMHTLHLDGDDEGENKKAQDKPEPSDKK</sequence>
<comment type="caution">
    <text evidence="4">The sequence shown here is derived from an EMBL/GenBank/DDBJ whole genome shotgun (WGS) entry which is preliminary data.</text>
</comment>
<evidence type="ECO:0000259" key="3">
    <source>
        <dbReference type="Pfam" id="PF09835"/>
    </source>
</evidence>
<keyword evidence="2" id="KW-0472">Membrane</keyword>
<evidence type="ECO:0000256" key="1">
    <source>
        <dbReference type="SAM" id="MobiDB-lite"/>
    </source>
</evidence>
<feature type="domain" description="DUF2062" evidence="3">
    <location>
        <begin position="23"/>
        <end position="164"/>
    </location>
</feature>
<reference evidence="5" key="1">
    <citation type="journal article" date="2019" name="Int. J. Syst. Evol. Microbiol.">
        <title>The Global Catalogue of Microorganisms (GCM) 10K type strain sequencing project: providing services to taxonomists for standard genome sequencing and annotation.</title>
        <authorList>
            <consortium name="The Broad Institute Genomics Platform"/>
            <consortium name="The Broad Institute Genome Sequencing Center for Infectious Disease"/>
            <person name="Wu L."/>
            <person name="Ma J."/>
        </authorList>
    </citation>
    <scope>NUCLEOTIDE SEQUENCE [LARGE SCALE GENOMIC DNA]</scope>
    <source>
        <strain evidence="5">JCM 17727</strain>
    </source>
</reference>
<evidence type="ECO:0000256" key="2">
    <source>
        <dbReference type="SAM" id="Phobius"/>
    </source>
</evidence>
<dbReference type="EMBL" id="BAABFU010000003">
    <property type="protein sequence ID" value="GAA4353468.1"/>
    <property type="molecule type" value="Genomic_DNA"/>
</dbReference>
<evidence type="ECO:0000313" key="4">
    <source>
        <dbReference type="EMBL" id="GAA4353468.1"/>
    </source>
</evidence>
<feature type="transmembrane region" description="Helical" evidence="2">
    <location>
        <begin position="128"/>
        <end position="151"/>
    </location>
</feature>
<gene>
    <name evidence="4" type="ORF">GCM10023150_22110</name>
</gene>